<dbReference type="STRING" id="230819.A0A5C3L5P6"/>
<gene>
    <name evidence="2" type="ORF">FA15DRAFT_86248</name>
</gene>
<reference evidence="2 3" key="1">
    <citation type="journal article" date="2019" name="Nat. Ecol. Evol.">
        <title>Megaphylogeny resolves global patterns of mushroom evolution.</title>
        <authorList>
            <person name="Varga T."/>
            <person name="Krizsan K."/>
            <person name="Foldi C."/>
            <person name="Dima B."/>
            <person name="Sanchez-Garcia M."/>
            <person name="Sanchez-Ramirez S."/>
            <person name="Szollosi G.J."/>
            <person name="Szarkandi J.G."/>
            <person name="Papp V."/>
            <person name="Albert L."/>
            <person name="Andreopoulos W."/>
            <person name="Angelini C."/>
            <person name="Antonin V."/>
            <person name="Barry K.W."/>
            <person name="Bougher N.L."/>
            <person name="Buchanan P."/>
            <person name="Buyck B."/>
            <person name="Bense V."/>
            <person name="Catcheside P."/>
            <person name="Chovatia M."/>
            <person name="Cooper J."/>
            <person name="Damon W."/>
            <person name="Desjardin D."/>
            <person name="Finy P."/>
            <person name="Geml J."/>
            <person name="Haridas S."/>
            <person name="Hughes K."/>
            <person name="Justo A."/>
            <person name="Karasinski D."/>
            <person name="Kautmanova I."/>
            <person name="Kiss B."/>
            <person name="Kocsube S."/>
            <person name="Kotiranta H."/>
            <person name="LaButti K.M."/>
            <person name="Lechner B.E."/>
            <person name="Liimatainen K."/>
            <person name="Lipzen A."/>
            <person name="Lukacs Z."/>
            <person name="Mihaltcheva S."/>
            <person name="Morgado L.N."/>
            <person name="Niskanen T."/>
            <person name="Noordeloos M.E."/>
            <person name="Ohm R.A."/>
            <person name="Ortiz-Santana B."/>
            <person name="Ovrebo C."/>
            <person name="Racz N."/>
            <person name="Riley R."/>
            <person name="Savchenko A."/>
            <person name="Shiryaev A."/>
            <person name="Soop K."/>
            <person name="Spirin V."/>
            <person name="Szebenyi C."/>
            <person name="Tomsovsky M."/>
            <person name="Tulloss R.E."/>
            <person name="Uehling J."/>
            <person name="Grigoriev I.V."/>
            <person name="Vagvolgyi C."/>
            <person name="Papp T."/>
            <person name="Martin F.M."/>
            <person name="Miettinen O."/>
            <person name="Hibbett D.S."/>
            <person name="Nagy L.G."/>
        </authorList>
    </citation>
    <scope>NUCLEOTIDE SEQUENCE [LARGE SCALE GENOMIC DNA]</scope>
    <source>
        <strain evidence="2 3">CBS 121175</strain>
    </source>
</reference>
<feature type="region of interest" description="Disordered" evidence="1">
    <location>
        <begin position="587"/>
        <end position="697"/>
    </location>
</feature>
<name>A0A5C3L5P6_COPMA</name>
<evidence type="ECO:0000256" key="1">
    <source>
        <dbReference type="SAM" id="MobiDB-lite"/>
    </source>
</evidence>
<evidence type="ECO:0000313" key="2">
    <source>
        <dbReference type="EMBL" id="TFK28090.1"/>
    </source>
</evidence>
<feature type="compositionally biased region" description="Acidic residues" evidence="1">
    <location>
        <begin position="806"/>
        <end position="826"/>
    </location>
</feature>
<organism evidence="2 3">
    <name type="scientific">Coprinopsis marcescibilis</name>
    <name type="common">Agaric fungus</name>
    <name type="synonym">Psathyrella marcescibilis</name>
    <dbReference type="NCBI Taxonomy" id="230819"/>
    <lineage>
        <taxon>Eukaryota</taxon>
        <taxon>Fungi</taxon>
        <taxon>Dikarya</taxon>
        <taxon>Basidiomycota</taxon>
        <taxon>Agaricomycotina</taxon>
        <taxon>Agaricomycetes</taxon>
        <taxon>Agaricomycetidae</taxon>
        <taxon>Agaricales</taxon>
        <taxon>Agaricineae</taxon>
        <taxon>Psathyrellaceae</taxon>
        <taxon>Coprinopsis</taxon>
    </lineage>
</organism>
<feature type="compositionally biased region" description="Acidic residues" evidence="1">
    <location>
        <begin position="884"/>
        <end position="893"/>
    </location>
</feature>
<feature type="region of interest" description="Disordered" evidence="1">
    <location>
        <begin position="1349"/>
        <end position="1384"/>
    </location>
</feature>
<feature type="region of interest" description="Disordered" evidence="1">
    <location>
        <begin position="155"/>
        <end position="195"/>
    </location>
</feature>
<dbReference type="OrthoDB" id="2804751at2759"/>
<dbReference type="Proteomes" id="UP000307440">
    <property type="component" value="Unassembled WGS sequence"/>
</dbReference>
<dbReference type="EMBL" id="ML210158">
    <property type="protein sequence ID" value="TFK28090.1"/>
    <property type="molecule type" value="Genomic_DNA"/>
</dbReference>
<accession>A0A5C3L5P6</accession>
<feature type="compositionally biased region" description="Low complexity" evidence="1">
    <location>
        <begin position="867"/>
        <end position="882"/>
    </location>
</feature>
<protein>
    <submittedName>
        <fullName evidence="2">Uncharacterized protein</fullName>
    </submittedName>
</protein>
<proteinExistence type="predicted"/>
<feature type="compositionally biased region" description="Low complexity" evidence="1">
    <location>
        <begin position="1372"/>
        <end position="1384"/>
    </location>
</feature>
<feature type="compositionally biased region" description="Polar residues" evidence="1">
    <location>
        <begin position="1182"/>
        <end position="1201"/>
    </location>
</feature>
<evidence type="ECO:0000313" key="3">
    <source>
        <dbReference type="Proteomes" id="UP000307440"/>
    </source>
</evidence>
<feature type="compositionally biased region" description="Polar residues" evidence="1">
    <location>
        <begin position="1349"/>
        <end position="1371"/>
    </location>
</feature>
<feature type="region of interest" description="Disordered" evidence="1">
    <location>
        <begin position="1167"/>
        <end position="1225"/>
    </location>
</feature>
<keyword evidence="3" id="KW-1185">Reference proteome</keyword>
<feature type="region of interest" description="Disordered" evidence="1">
    <location>
        <begin position="1048"/>
        <end position="1069"/>
    </location>
</feature>
<feature type="region of interest" description="Disordered" evidence="1">
    <location>
        <begin position="914"/>
        <end position="939"/>
    </location>
</feature>
<feature type="region of interest" description="Disordered" evidence="1">
    <location>
        <begin position="495"/>
        <end position="574"/>
    </location>
</feature>
<feature type="compositionally biased region" description="Polar residues" evidence="1">
    <location>
        <begin position="644"/>
        <end position="661"/>
    </location>
</feature>
<feature type="compositionally biased region" description="Polar residues" evidence="1">
    <location>
        <begin position="1056"/>
        <end position="1069"/>
    </location>
</feature>
<feature type="region of interest" description="Disordered" evidence="1">
    <location>
        <begin position="860"/>
        <end position="899"/>
    </location>
</feature>
<feature type="region of interest" description="Disordered" evidence="1">
    <location>
        <begin position="793"/>
        <end position="827"/>
    </location>
</feature>
<sequence>MSVFSDVAALTQGVEVDNEVATIAQADDTVQIPTDTNSLATDLKTTLLNAMNDAQNISDSLWDYATDEVVSQPGEADTSALASNADNDDESTNVVVNGDDSEAFLILGQGSDASVIKDGQVSQLAETYTPSADASDETSTAAVIVVTKMTEAVSEQVESKLPTGTEKSESVSNLDSLTAKDGEDTPVSDSQPATSTGAFAETPIIAMPHAPAQDATTKAELDTIVLEQTELVASAQETLPVVTGIAIEVDAAGLSEIPVSDSEDAFSSNQAQVEPKEVKLDALVKPVEGGALEFVSTESQPEEVAEIHAAEAVVPKVEEDKVEETIGLPDAVAEAAVEEVIASVDNDIEGDEEVKEPENSSVDEEIAAELAVKEDNTLAEVIAEEVSNAKVEEVQAELPAEAAGPTQIPAESEIVEEAEVVVATKEVEKAPEHVVAADESTHAQVVNETAVDGVSVSAKESETCCEAEKETELANAPAAESPAVAVEVSFAPLSDELTVKEEEPVIATKNEDFSADAPADEEKDTKDASELATEEENSVSEPYIPVVAEEPQAVQDDKSIEEASVTSDNDNETRAVDVALVEKTSTKEKLLESAPAVEEDKSQDAADIQVEAFEPKEEAAGSSDSQPATAESIESIEVALPASTVESTPANDVSAETNNVGESKAVEVTPTVAKEEVVEVSATDPEPIKDEPTEPTVQEEIAVESDGLHSEKADTVDEEIALEVASEPIAGQEESASFAGPDPVPADIAVVEADPASIEVATVVKTENTPTETENDALEASKVVLEVEAKEAVEPSEVAQVPVSEEISEDKAQDEESNVVDIDQDAPQEFVSEPVEVVFEEEAIEAAAISLPEEIAAASHEPTSLDAVTEAPASPAEEVAVSDNAEDVTEEQLADATSAVEPVLEQTVEIAPVEVPSETEAVSDVISEEHESSVDIQAIDKVNPEGAPALEEPEAVSEPALPEETAAVVEIAQQSAEEEAPIVSEAVAEAEPQIEVGELITQTEVATGDAAEPAVVDVQAKEDGRAVEEETPAVVEAEEPVVEIQEVEDVPRTSHVADSTESSTETFVNSASPEIVVVKELKEESAVLHEDVEQEKDTQDVTLQINGEPISVEAAGTIERPKSPYPSAFEVTTVGRGAGAVEAPDEAAEASEEVTVAAPVPAVIATEVEADDSPKAAEASDALSTSGPWTPSYSVHSQGSPLQLPEDSNDEVTEVQTGRSIPIAATEEIPSIQEQVADVAEAVIAEEVPETVAHEVPAVAISDSGEVSELDAASPLDTAVKVEIEEAAAVVPEVIEHQDEPKADVVTAIVVEDAAEAKEQTHPSVEPEQKGEELVKVDILVNGAEEITETAQSESLATSNSTEDAVASTEQSRSSSPWVPSYSVSRQGSPLIQAKVIENESTPVEELSISEPADVVAVSGPVPVPAIVEEQKPVELLEVVDRAPTSADFEDESKDISAQSYSVFTQGPEVKGDAPVEASSPVVTEKAVVFEHPEVSRISDEKDRIASGEQTPTQDTFKAVPAAVSDVEIAEKSLNANEEAATRQPVEGSVRASIAALPLVSSITGRKRMESSASTSRFFPGWASAHKKPDESRPSLETAAGEFTVEVNGNGSALPPISTAELQVPPADPAEFSASSTASSHRRKWCLIM</sequence>